<sequence>MSLRPGENRNKIQTLAHCLRLHVDSTITEEHMSMKVMQLDTSLRQYKEALISKIDEEERTGPEVQG</sequence>
<organism evidence="1 2">
    <name type="scientific">Hibiscus sabdariffa</name>
    <name type="common">roselle</name>
    <dbReference type="NCBI Taxonomy" id="183260"/>
    <lineage>
        <taxon>Eukaryota</taxon>
        <taxon>Viridiplantae</taxon>
        <taxon>Streptophyta</taxon>
        <taxon>Embryophyta</taxon>
        <taxon>Tracheophyta</taxon>
        <taxon>Spermatophyta</taxon>
        <taxon>Magnoliopsida</taxon>
        <taxon>eudicotyledons</taxon>
        <taxon>Gunneridae</taxon>
        <taxon>Pentapetalae</taxon>
        <taxon>rosids</taxon>
        <taxon>malvids</taxon>
        <taxon>Malvales</taxon>
        <taxon>Malvaceae</taxon>
        <taxon>Malvoideae</taxon>
        <taxon>Hibiscus</taxon>
    </lineage>
</organism>
<keyword evidence="2" id="KW-1185">Reference proteome</keyword>
<evidence type="ECO:0000313" key="2">
    <source>
        <dbReference type="Proteomes" id="UP001472677"/>
    </source>
</evidence>
<name>A0ABR2GFE5_9ROSI</name>
<dbReference type="Proteomes" id="UP001472677">
    <property type="component" value="Unassembled WGS sequence"/>
</dbReference>
<accession>A0ABR2GFE5</accession>
<comment type="caution">
    <text evidence="1">The sequence shown here is derived from an EMBL/GenBank/DDBJ whole genome shotgun (WGS) entry which is preliminary data.</text>
</comment>
<proteinExistence type="predicted"/>
<dbReference type="EMBL" id="JBBPBM010000001">
    <property type="protein sequence ID" value="KAK8601331.1"/>
    <property type="molecule type" value="Genomic_DNA"/>
</dbReference>
<evidence type="ECO:0000313" key="1">
    <source>
        <dbReference type="EMBL" id="KAK8601331.1"/>
    </source>
</evidence>
<protein>
    <submittedName>
        <fullName evidence="1">Uncharacterized protein</fullName>
    </submittedName>
</protein>
<gene>
    <name evidence="1" type="ORF">V6N12_051168</name>
</gene>
<reference evidence="1 2" key="1">
    <citation type="journal article" date="2024" name="G3 (Bethesda)">
        <title>Genome assembly of Hibiscus sabdariffa L. provides insights into metabolisms of medicinal natural products.</title>
        <authorList>
            <person name="Kim T."/>
        </authorList>
    </citation>
    <scope>NUCLEOTIDE SEQUENCE [LARGE SCALE GENOMIC DNA]</scope>
    <source>
        <strain evidence="1">TK-2024</strain>
        <tissue evidence="1">Old leaves</tissue>
    </source>
</reference>